<sequence>MGIELKTFKIYMVWLQRDLTVMNELVNGHPKLAQTCGNSCPPNFFYLVHTIPFGPKIVLNEWRQSGRKENMIPGTVNGGERVALDIHPRTPNPNTYSQPTAEEPEEDVFLEENKEGVMEVEVLGACLQVEEAQ</sequence>
<gene>
    <name evidence="2" type="ORF">HS088_TW14G00454</name>
</gene>
<dbReference type="EMBL" id="JAAARO010000014">
    <property type="protein sequence ID" value="KAF5736314.1"/>
    <property type="molecule type" value="Genomic_DNA"/>
</dbReference>
<organism evidence="2 3">
    <name type="scientific">Tripterygium wilfordii</name>
    <name type="common">Thunder God vine</name>
    <dbReference type="NCBI Taxonomy" id="458696"/>
    <lineage>
        <taxon>Eukaryota</taxon>
        <taxon>Viridiplantae</taxon>
        <taxon>Streptophyta</taxon>
        <taxon>Embryophyta</taxon>
        <taxon>Tracheophyta</taxon>
        <taxon>Spermatophyta</taxon>
        <taxon>Magnoliopsida</taxon>
        <taxon>eudicotyledons</taxon>
        <taxon>Gunneridae</taxon>
        <taxon>Pentapetalae</taxon>
        <taxon>rosids</taxon>
        <taxon>fabids</taxon>
        <taxon>Celastrales</taxon>
        <taxon>Celastraceae</taxon>
        <taxon>Tripterygium</taxon>
    </lineage>
</organism>
<reference evidence="2 3" key="1">
    <citation type="journal article" date="2020" name="Nat. Commun.">
        <title>Genome of Tripterygium wilfordii and identification of cytochrome P450 involved in triptolide biosynthesis.</title>
        <authorList>
            <person name="Tu L."/>
            <person name="Su P."/>
            <person name="Zhang Z."/>
            <person name="Gao L."/>
            <person name="Wang J."/>
            <person name="Hu T."/>
            <person name="Zhou J."/>
            <person name="Zhang Y."/>
            <person name="Zhao Y."/>
            <person name="Liu Y."/>
            <person name="Song Y."/>
            <person name="Tong Y."/>
            <person name="Lu Y."/>
            <person name="Yang J."/>
            <person name="Xu C."/>
            <person name="Jia M."/>
            <person name="Peters R.J."/>
            <person name="Huang L."/>
            <person name="Gao W."/>
        </authorList>
    </citation>
    <scope>NUCLEOTIDE SEQUENCE [LARGE SCALE GENOMIC DNA]</scope>
    <source>
        <strain evidence="3">cv. XIE 37</strain>
        <tissue evidence="2">Leaf</tissue>
    </source>
</reference>
<comment type="caution">
    <text evidence="2">The sequence shown here is derived from an EMBL/GenBank/DDBJ whole genome shotgun (WGS) entry which is preliminary data.</text>
</comment>
<dbReference type="Proteomes" id="UP000593562">
    <property type="component" value="Unassembled WGS sequence"/>
</dbReference>
<accession>A0A7J7CQI2</accession>
<dbReference type="InParanoid" id="A0A7J7CQI2"/>
<evidence type="ECO:0000313" key="2">
    <source>
        <dbReference type="EMBL" id="KAF5736314.1"/>
    </source>
</evidence>
<evidence type="ECO:0000313" key="3">
    <source>
        <dbReference type="Proteomes" id="UP000593562"/>
    </source>
</evidence>
<feature type="region of interest" description="Disordered" evidence="1">
    <location>
        <begin position="84"/>
        <end position="104"/>
    </location>
</feature>
<name>A0A7J7CQI2_TRIWF</name>
<dbReference type="AlphaFoldDB" id="A0A7J7CQI2"/>
<proteinExistence type="predicted"/>
<evidence type="ECO:0000256" key="1">
    <source>
        <dbReference type="SAM" id="MobiDB-lite"/>
    </source>
</evidence>
<keyword evidence="3" id="KW-1185">Reference proteome</keyword>
<protein>
    <submittedName>
        <fullName evidence="2">Uncharacterized protein</fullName>
    </submittedName>
</protein>